<sequence length="253" mass="28424">MGFCPSGVSVVSWNANGLLGKIDDLREFLNREKPDVVLLQETKVGATDRIAIPNYTPSRTHYQRRGTAVLIKNSVSHQHLPNPMLRYVEATMVIANFPNMPPINFVSVYNPPSMTYVHFTLDFGAIYAYNAATFIAGDMKARHKKWNCLRTCHFGRQLSSFADKTKAKIIALMEPTHHHYRTNSIIDMALVRNVPYAISALTLNELSSDHIPVKLTRAPLPKSLKKSSLTGENSNNILPTKLKQLLPLKIMKI</sequence>
<dbReference type="SUPFAM" id="SSF56219">
    <property type="entry name" value="DNase I-like"/>
    <property type="match status" value="1"/>
</dbReference>
<reference evidence="2 3" key="1">
    <citation type="journal article" date="2019" name="Sci. Rep.">
        <title>Orb-weaving spider Araneus ventricosus genome elucidates the spidroin gene catalogue.</title>
        <authorList>
            <person name="Kono N."/>
            <person name="Nakamura H."/>
            <person name="Ohtoshi R."/>
            <person name="Moran D.A.P."/>
            <person name="Shinohara A."/>
            <person name="Yoshida Y."/>
            <person name="Fujiwara M."/>
            <person name="Mori M."/>
            <person name="Tomita M."/>
            <person name="Arakawa K."/>
        </authorList>
    </citation>
    <scope>NUCLEOTIDE SEQUENCE [LARGE SCALE GENOMIC DNA]</scope>
</reference>
<dbReference type="GO" id="GO:0006281">
    <property type="term" value="P:DNA repair"/>
    <property type="evidence" value="ECO:0007669"/>
    <property type="project" value="InterPro"/>
</dbReference>
<dbReference type="PROSITE" id="PS00726">
    <property type="entry name" value="AP_NUCLEASE_F1_1"/>
    <property type="match status" value="1"/>
</dbReference>
<name>A0A4Y2J658_ARAVE</name>
<keyword evidence="2" id="KW-0548">Nucleotidyltransferase</keyword>
<organism evidence="2 3">
    <name type="scientific">Araneus ventricosus</name>
    <name type="common">Orbweaver spider</name>
    <name type="synonym">Epeira ventricosa</name>
    <dbReference type="NCBI Taxonomy" id="182803"/>
    <lineage>
        <taxon>Eukaryota</taxon>
        <taxon>Metazoa</taxon>
        <taxon>Ecdysozoa</taxon>
        <taxon>Arthropoda</taxon>
        <taxon>Chelicerata</taxon>
        <taxon>Arachnida</taxon>
        <taxon>Araneae</taxon>
        <taxon>Araneomorphae</taxon>
        <taxon>Entelegynae</taxon>
        <taxon>Araneoidea</taxon>
        <taxon>Araneidae</taxon>
        <taxon>Araneus</taxon>
    </lineage>
</organism>
<dbReference type="InterPro" id="IPR020847">
    <property type="entry name" value="AP_endonuclease_F1_BS"/>
</dbReference>
<proteinExistence type="predicted"/>
<dbReference type="EMBL" id="BGPR01003259">
    <property type="protein sequence ID" value="GBM85751.1"/>
    <property type="molecule type" value="Genomic_DNA"/>
</dbReference>
<dbReference type="Pfam" id="PF03372">
    <property type="entry name" value="Exo_endo_phos"/>
    <property type="match status" value="1"/>
</dbReference>
<keyword evidence="3" id="KW-1185">Reference proteome</keyword>
<dbReference type="Gene3D" id="3.60.10.10">
    <property type="entry name" value="Endonuclease/exonuclease/phosphatase"/>
    <property type="match status" value="1"/>
</dbReference>
<comment type="caution">
    <text evidence="2">The sequence shown here is derived from an EMBL/GenBank/DDBJ whole genome shotgun (WGS) entry which is preliminary data.</text>
</comment>
<protein>
    <submittedName>
        <fullName evidence="2">RNA-directed DNA polymerase from mobile element jockey</fullName>
    </submittedName>
</protein>
<accession>A0A4Y2J658</accession>
<feature type="domain" description="Endonuclease/exonuclease/phosphatase" evidence="1">
    <location>
        <begin position="11"/>
        <end position="210"/>
    </location>
</feature>
<gene>
    <name evidence="2" type="primary">pol_1928</name>
    <name evidence="2" type="ORF">AVEN_232244_1</name>
</gene>
<keyword evidence="2" id="KW-0695">RNA-directed DNA polymerase</keyword>
<keyword evidence="2" id="KW-0808">Transferase</keyword>
<dbReference type="InterPro" id="IPR036691">
    <property type="entry name" value="Endo/exonu/phosph_ase_sf"/>
</dbReference>
<dbReference type="Proteomes" id="UP000499080">
    <property type="component" value="Unassembled WGS sequence"/>
</dbReference>
<evidence type="ECO:0000259" key="1">
    <source>
        <dbReference type="Pfam" id="PF03372"/>
    </source>
</evidence>
<dbReference type="PANTHER" id="PTHR33273">
    <property type="entry name" value="DOMAIN-CONTAINING PROTEIN, PUTATIVE-RELATED"/>
    <property type="match status" value="1"/>
</dbReference>
<dbReference type="InterPro" id="IPR005135">
    <property type="entry name" value="Endo/exonuclease/phosphatase"/>
</dbReference>
<dbReference type="PANTHER" id="PTHR33273:SF2">
    <property type="entry name" value="ENDONUCLEASE_EXONUCLEASE_PHOSPHATASE DOMAIN-CONTAINING PROTEIN"/>
    <property type="match status" value="1"/>
</dbReference>
<dbReference type="GO" id="GO:0003964">
    <property type="term" value="F:RNA-directed DNA polymerase activity"/>
    <property type="evidence" value="ECO:0007669"/>
    <property type="project" value="UniProtKB-KW"/>
</dbReference>
<evidence type="ECO:0000313" key="3">
    <source>
        <dbReference type="Proteomes" id="UP000499080"/>
    </source>
</evidence>
<dbReference type="OrthoDB" id="7487383at2759"/>
<dbReference type="GO" id="GO:0004519">
    <property type="term" value="F:endonuclease activity"/>
    <property type="evidence" value="ECO:0007669"/>
    <property type="project" value="InterPro"/>
</dbReference>
<dbReference type="GO" id="GO:0003677">
    <property type="term" value="F:DNA binding"/>
    <property type="evidence" value="ECO:0007669"/>
    <property type="project" value="InterPro"/>
</dbReference>
<evidence type="ECO:0000313" key="2">
    <source>
        <dbReference type="EMBL" id="GBM85751.1"/>
    </source>
</evidence>
<dbReference type="AlphaFoldDB" id="A0A4Y2J658"/>